<reference evidence="3" key="1">
    <citation type="journal article" date="2019" name="Int. J. Syst. Evol. Microbiol.">
        <title>The Global Catalogue of Microorganisms (GCM) 10K type strain sequencing project: providing services to taxonomists for standard genome sequencing and annotation.</title>
        <authorList>
            <consortium name="The Broad Institute Genomics Platform"/>
            <consortium name="The Broad Institute Genome Sequencing Center for Infectious Disease"/>
            <person name="Wu L."/>
            <person name="Ma J."/>
        </authorList>
    </citation>
    <scope>NUCLEOTIDE SEQUENCE [LARGE SCALE GENOMIC DNA]</scope>
    <source>
        <strain evidence="3">CGMCC 4.1721</strain>
    </source>
</reference>
<gene>
    <name evidence="2" type="ORF">ACFPRK_24285</name>
</gene>
<dbReference type="RefSeq" id="WP_065847582.1">
    <property type="nucleotide sequence ID" value="NZ_JBHSKI010000011.1"/>
</dbReference>
<sequence length="296" mass="30002">MTVLGIDVGGTKVALRTDGGTPSRSAVFPWPPASSVADDLDALTRNVRALLDDTPQPVEAVGVAMPATVGTDGVVTTWPGRPSWTGLDLRAALHSLFPRSTVLWADDGDLAALAEADEASCQDVVYLGVGTGIGGGIVLDGHLCPGTARGSCEVGHVIVDPKGPQCDCGRHGCVQAVASGPATLRRAGHLRGEPVSFAELAEGLRHERDWAVTAVGESCDALAVAIVNLNELIRPSLALIGGGFADGLPGFAGTVAERAYSLARPGHPVAPVRAAALGGLSSLRGAVLLARGAHSG</sequence>
<organism evidence="2 3">
    <name type="scientific">Streptomyces mutomycini</name>
    <dbReference type="NCBI Taxonomy" id="284036"/>
    <lineage>
        <taxon>Bacteria</taxon>
        <taxon>Bacillati</taxon>
        <taxon>Actinomycetota</taxon>
        <taxon>Actinomycetes</taxon>
        <taxon>Kitasatosporales</taxon>
        <taxon>Streptomycetaceae</taxon>
        <taxon>Streptomyces</taxon>
    </lineage>
</organism>
<name>A0ABW0B947_9ACTN</name>
<proteinExistence type="inferred from homology"/>
<comment type="similarity">
    <text evidence="1">Belongs to the ROK (NagC/XylR) family.</text>
</comment>
<evidence type="ECO:0000313" key="2">
    <source>
        <dbReference type="EMBL" id="MFC5173691.1"/>
    </source>
</evidence>
<dbReference type="InterPro" id="IPR000600">
    <property type="entry name" value="ROK"/>
</dbReference>
<comment type="caution">
    <text evidence="2">The sequence shown here is derived from an EMBL/GenBank/DDBJ whole genome shotgun (WGS) entry which is preliminary data.</text>
</comment>
<dbReference type="SUPFAM" id="SSF53067">
    <property type="entry name" value="Actin-like ATPase domain"/>
    <property type="match status" value="1"/>
</dbReference>
<keyword evidence="3" id="KW-1185">Reference proteome</keyword>
<protein>
    <submittedName>
        <fullName evidence="2">ROK family protein</fullName>
    </submittedName>
</protein>
<evidence type="ECO:0000256" key="1">
    <source>
        <dbReference type="ARBA" id="ARBA00006479"/>
    </source>
</evidence>
<evidence type="ECO:0000313" key="3">
    <source>
        <dbReference type="Proteomes" id="UP001596208"/>
    </source>
</evidence>
<dbReference type="Pfam" id="PF00480">
    <property type="entry name" value="ROK"/>
    <property type="match status" value="1"/>
</dbReference>
<dbReference type="EMBL" id="JBHSKI010000011">
    <property type="protein sequence ID" value="MFC5173691.1"/>
    <property type="molecule type" value="Genomic_DNA"/>
</dbReference>
<accession>A0ABW0B947</accession>
<dbReference type="Proteomes" id="UP001596208">
    <property type="component" value="Unassembled WGS sequence"/>
</dbReference>
<dbReference type="Gene3D" id="3.30.420.40">
    <property type="match status" value="2"/>
</dbReference>
<dbReference type="PANTHER" id="PTHR18964">
    <property type="entry name" value="ROK (REPRESSOR, ORF, KINASE) FAMILY"/>
    <property type="match status" value="1"/>
</dbReference>
<dbReference type="InterPro" id="IPR043129">
    <property type="entry name" value="ATPase_NBD"/>
</dbReference>
<dbReference type="PANTHER" id="PTHR18964:SF149">
    <property type="entry name" value="BIFUNCTIONAL UDP-N-ACETYLGLUCOSAMINE 2-EPIMERASE_N-ACETYLMANNOSAMINE KINASE"/>
    <property type="match status" value="1"/>
</dbReference>